<reference evidence="3" key="2">
    <citation type="journal article" date="2016" name="Sci. Rep.">
        <title>Dictyocaulus viviparus genome, variome and transcriptome elucidate lungworm biology and support future intervention.</title>
        <authorList>
            <person name="McNulty S.N."/>
            <person name="Strube C."/>
            <person name="Rosa B.A."/>
            <person name="Martin J.C."/>
            <person name="Tyagi R."/>
            <person name="Choi Y.J."/>
            <person name="Wang Q."/>
            <person name="Hallsworth Pepin K."/>
            <person name="Zhang X."/>
            <person name="Ozersky P."/>
            <person name="Wilson R.K."/>
            <person name="Sternberg P.W."/>
            <person name="Gasser R.B."/>
            <person name="Mitreva M."/>
        </authorList>
    </citation>
    <scope>NUCLEOTIDE SEQUENCE [LARGE SCALE GENOMIC DNA]</scope>
    <source>
        <strain evidence="3">HannoverDv2000</strain>
    </source>
</reference>
<accession>A0A0D8XHF4</accession>
<protein>
    <submittedName>
        <fullName evidence="2">Uncharacterized protein</fullName>
    </submittedName>
</protein>
<keyword evidence="3" id="KW-1185">Reference proteome</keyword>
<evidence type="ECO:0000313" key="3">
    <source>
        <dbReference type="Proteomes" id="UP000053766"/>
    </source>
</evidence>
<gene>
    <name evidence="2" type="ORF">DICVIV_10830</name>
</gene>
<keyword evidence="1" id="KW-0812">Transmembrane</keyword>
<evidence type="ECO:0000313" key="2">
    <source>
        <dbReference type="EMBL" id="KJH43162.1"/>
    </source>
</evidence>
<feature type="transmembrane region" description="Helical" evidence="1">
    <location>
        <begin position="135"/>
        <end position="154"/>
    </location>
</feature>
<feature type="transmembrane region" description="Helical" evidence="1">
    <location>
        <begin position="89"/>
        <end position="110"/>
    </location>
</feature>
<proteinExistence type="predicted"/>
<dbReference type="AlphaFoldDB" id="A0A0D8XHF4"/>
<evidence type="ECO:0000256" key="1">
    <source>
        <dbReference type="SAM" id="Phobius"/>
    </source>
</evidence>
<organism evidence="2 3">
    <name type="scientific">Dictyocaulus viviparus</name>
    <name type="common">Bovine lungworm</name>
    <dbReference type="NCBI Taxonomy" id="29172"/>
    <lineage>
        <taxon>Eukaryota</taxon>
        <taxon>Metazoa</taxon>
        <taxon>Ecdysozoa</taxon>
        <taxon>Nematoda</taxon>
        <taxon>Chromadorea</taxon>
        <taxon>Rhabditida</taxon>
        <taxon>Rhabditina</taxon>
        <taxon>Rhabditomorpha</taxon>
        <taxon>Strongyloidea</taxon>
        <taxon>Metastrongylidae</taxon>
        <taxon>Dictyocaulus</taxon>
    </lineage>
</organism>
<sequence length="165" mass="19730">MQTAENVEYIMKEFSDEYRICITPNTSTCHTWVNNQVHWIEQGLVYRSNDRICIAQIVWLMRSLAYLSLFTIGVLVNSRRRNAGITPNAVAFTCFVLVANISILLLNYYMENDWRQYWKSVKIYTFSNNIRHEPIAYLTLFLFIVQFVCFIDFFHQLYAKTWSHW</sequence>
<dbReference type="OrthoDB" id="5800111at2759"/>
<feature type="transmembrane region" description="Helical" evidence="1">
    <location>
        <begin position="57"/>
        <end position="77"/>
    </location>
</feature>
<keyword evidence="1" id="KW-0472">Membrane</keyword>
<keyword evidence="1" id="KW-1133">Transmembrane helix</keyword>
<name>A0A0D8XHF4_DICVI</name>
<reference evidence="2 3" key="1">
    <citation type="submission" date="2013-11" db="EMBL/GenBank/DDBJ databases">
        <title>Draft genome of the bovine lungworm Dictyocaulus viviparus.</title>
        <authorList>
            <person name="Mitreva M."/>
        </authorList>
    </citation>
    <scope>NUCLEOTIDE SEQUENCE [LARGE SCALE GENOMIC DNA]</scope>
    <source>
        <strain evidence="2 3">HannoverDv2000</strain>
    </source>
</reference>
<dbReference type="EMBL" id="KN716586">
    <property type="protein sequence ID" value="KJH43162.1"/>
    <property type="molecule type" value="Genomic_DNA"/>
</dbReference>
<dbReference type="Proteomes" id="UP000053766">
    <property type="component" value="Unassembled WGS sequence"/>
</dbReference>